<proteinExistence type="predicted"/>
<gene>
    <name evidence="2" type="ORF">TCAL_16374</name>
</gene>
<dbReference type="Pfam" id="PF00071">
    <property type="entry name" value="Ras"/>
    <property type="match status" value="1"/>
</dbReference>
<feature type="region of interest" description="Disordered" evidence="1">
    <location>
        <begin position="1"/>
        <end position="62"/>
    </location>
</feature>
<evidence type="ECO:0000256" key="1">
    <source>
        <dbReference type="SAM" id="MobiDB-lite"/>
    </source>
</evidence>
<evidence type="ECO:0000313" key="3">
    <source>
        <dbReference type="Proteomes" id="UP000318571"/>
    </source>
</evidence>
<feature type="compositionally biased region" description="Low complexity" evidence="1">
    <location>
        <begin position="46"/>
        <end position="61"/>
    </location>
</feature>
<keyword evidence="3" id="KW-1185">Reference proteome</keyword>
<organism evidence="2 3">
    <name type="scientific">Tigriopus californicus</name>
    <name type="common">Marine copepod</name>
    <dbReference type="NCBI Taxonomy" id="6832"/>
    <lineage>
        <taxon>Eukaryota</taxon>
        <taxon>Metazoa</taxon>
        <taxon>Ecdysozoa</taxon>
        <taxon>Arthropoda</taxon>
        <taxon>Crustacea</taxon>
        <taxon>Multicrustacea</taxon>
        <taxon>Hexanauplia</taxon>
        <taxon>Copepoda</taxon>
        <taxon>Harpacticoida</taxon>
        <taxon>Harpacticidae</taxon>
        <taxon>Tigriopus</taxon>
    </lineage>
</organism>
<reference evidence="2 3" key="1">
    <citation type="journal article" date="2018" name="Nat. Ecol. Evol.">
        <title>Genomic signatures of mitonuclear coevolution across populations of Tigriopus californicus.</title>
        <authorList>
            <person name="Barreto F.S."/>
            <person name="Watson E.T."/>
            <person name="Lima T.G."/>
            <person name="Willett C.S."/>
            <person name="Edmands S."/>
            <person name="Li W."/>
            <person name="Burton R.S."/>
        </authorList>
    </citation>
    <scope>NUCLEOTIDE SEQUENCE [LARGE SCALE GENOMIC DNA]</scope>
    <source>
        <strain evidence="2 3">San Diego</strain>
    </source>
</reference>
<dbReference type="Proteomes" id="UP000318571">
    <property type="component" value="Chromosome 9"/>
</dbReference>
<comment type="caution">
    <text evidence="2">The sequence shown here is derived from an EMBL/GenBank/DDBJ whole genome shotgun (WGS) entry which is preliminary data.</text>
</comment>
<dbReference type="GO" id="GO:0005525">
    <property type="term" value="F:GTP binding"/>
    <property type="evidence" value="ECO:0007669"/>
    <property type="project" value="InterPro"/>
</dbReference>
<dbReference type="PANTHER" id="PTHR46350:SF2">
    <property type="entry name" value="RAS LIKE FAMILY 10 MEMBER B"/>
    <property type="match status" value="1"/>
</dbReference>
<protein>
    <submittedName>
        <fullName evidence="2">Uncharacterized protein</fullName>
    </submittedName>
</protein>
<dbReference type="EMBL" id="VCGU01000009">
    <property type="protein sequence ID" value="TRY70948.1"/>
    <property type="molecule type" value="Genomic_DNA"/>
</dbReference>
<dbReference type="AlphaFoldDB" id="A0A553NZU5"/>
<dbReference type="SUPFAM" id="SSF52540">
    <property type="entry name" value="P-loop containing nucleoside triphosphate hydrolases"/>
    <property type="match status" value="1"/>
</dbReference>
<evidence type="ECO:0000313" key="2">
    <source>
        <dbReference type="EMBL" id="TRY70948.1"/>
    </source>
</evidence>
<dbReference type="Gene3D" id="3.40.50.300">
    <property type="entry name" value="P-loop containing nucleotide triphosphate hydrolases"/>
    <property type="match status" value="1"/>
</dbReference>
<accession>A0A553NZU5</accession>
<dbReference type="PANTHER" id="PTHR46350">
    <property type="entry name" value="RAS LIKE FAMILY 10 MEMBER B-RELATED"/>
    <property type="match status" value="1"/>
</dbReference>
<sequence>MKRDFNSRGGGGCSNSWATGDNSAHRTDWQVTPPNEEAGKRNQNDYSYSSSAASGSGKAYSPDGDDLVKVVLLGAPGVGKTAIVQQFVWGNFEPSYFPTSKKETYYPSVVLHDQNYSLKIVDIPDIPYFPVNSFYNISDLQGE</sequence>
<name>A0A553NZU5_TIGCA</name>
<dbReference type="InterPro" id="IPR001806">
    <property type="entry name" value="Small_GTPase"/>
</dbReference>
<dbReference type="InterPro" id="IPR027417">
    <property type="entry name" value="P-loop_NTPase"/>
</dbReference>
<dbReference type="STRING" id="6832.A0A553NZU5"/>
<dbReference type="InterPro" id="IPR052661">
    <property type="entry name" value="Ras-like_GTPase_Reg"/>
</dbReference>
<dbReference type="GO" id="GO:0003924">
    <property type="term" value="F:GTPase activity"/>
    <property type="evidence" value="ECO:0007669"/>
    <property type="project" value="InterPro"/>
</dbReference>